<dbReference type="Proteomes" id="UP000601223">
    <property type="component" value="Unassembled WGS sequence"/>
</dbReference>
<evidence type="ECO:0000313" key="2">
    <source>
        <dbReference type="Proteomes" id="UP000601223"/>
    </source>
</evidence>
<accession>A0A8J3NL97</accession>
<keyword evidence="2" id="KW-1185">Reference proteome</keyword>
<dbReference type="EMBL" id="BONF01000031">
    <property type="protein sequence ID" value="GIF83863.1"/>
    <property type="molecule type" value="Genomic_DNA"/>
</dbReference>
<reference evidence="1 2" key="1">
    <citation type="submission" date="2021-01" db="EMBL/GenBank/DDBJ databases">
        <title>Whole genome shotgun sequence of Catellatospora bangladeshensis NBRC 107357.</title>
        <authorList>
            <person name="Komaki H."/>
            <person name="Tamura T."/>
        </authorList>
    </citation>
    <scope>NUCLEOTIDE SEQUENCE [LARGE SCALE GENOMIC DNA]</scope>
    <source>
        <strain evidence="1 2">NBRC 107357</strain>
    </source>
</reference>
<proteinExistence type="predicted"/>
<organism evidence="1 2">
    <name type="scientific">Catellatospora bangladeshensis</name>
    <dbReference type="NCBI Taxonomy" id="310355"/>
    <lineage>
        <taxon>Bacteria</taxon>
        <taxon>Bacillati</taxon>
        <taxon>Actinomycetota</taxon>
        <taxon>Actinomycetes</taxon>
        <taxon>Micromonosporales</taxon>
        <taxon>Micromonosporaceae</taxon>
        <taxon>Catellatospora</taxon>
    </lineage>
</organism>
<evidence type="ECO:0000313" key="1">
    <source>
        <dbReference type="EMBL" id="GIF83863.1"/>
    </source>
</evidence>
<dbReference type="Gene3D" id="2.60.120.260">
    <property type="entry name" value="Galactose-binding domain-like"/>
    <property type="match status" value="1"/>
</dbReference>
<protein>
    <submittedName>
        <fullName evidence="1">Uncharacterized protein</fullName>
    </submittedName>
</protein>
<gene>
    <name evidence="1" type="ORF">Cba03nite_52120</name>
</gene>
<dbReference type="RefSeq" id="WP_203751224.1">
    <property type="nucleotide sequence ID" value="NZ_BONF01000031.1"/>
</dbReference>
<comment type="caution">
    <text evidence="1">The sequence shown here is derived from an EMBL/GenBank/DDBJ whole genome shotgun (WGS) entry which is preliminary data.</text>
</comment>
<dbReference type="AlphaFoldDB" id="A0A8J3NL97"/>
<sequence length="279" mass="29119">MTYPTADDLGLDLPMAVQSVPESSMVMRVGTVANIVEADDITVRISGSPALVRASYLFPLYQPVLGDRVVVQRQDSQWFVLGTMSGPINSALPNPTFEEGTAGSTPSGWSIVPVSAATGPITFTKVTTSLTGSAYQEAISGSYVGSLLYTNNGSSGVSISDVFSSSTPTAEGEAWTFACWIAGGIIANNASAKIEFYVQWLDTGGALLSETNVITAPFISQVIAPAFLRMKTADALAVQAPANAASVRIRINALFSMSPGSAGLGSSVDLDYMIVRRVG</sequence>
<name>A0A8J3NL97_9ACTN</name>